<keyword evidence="1" id="KW-1133">Transmembrane helix</keyword>
<keyword evidence="3" id="KW-1185">Reference proteome</keyword>
<sequence length="144" mass="15799">MFVQMGDSSGANIAHHLAVKLRAGSAALAPVRGYVLLALFFGGVVRTRSENGSSEAVLSLEILDSIKPIIFSLSSTNPLKQHLSAIPPHTLILLAFLHILSLIFDLITAVVFFLLQRRSVVVLLLLFTRFDQTLWIHRGRTGLL</sequence>
<reference evidence="2" key="1">
    <citation type="journal article" date="2023" name="Plant J.">
        <title>Genome sequences and population genomics provide insights into the demographic history, inbreeding, and mutation load of two 'living fossil' tree species of Dipteronia.</title>
        <authorList>
            <person name="Feng Y."/>
            <person name="Comes H.P."/>
            <person name="Chen J."/>
            <person name="Zhu S."/>
            <person name="Lu R."/>
            <person name="Zhang X."/>
            <person name="Li P."/>
            <person name="Qiu J."/>
            <person name="Olsen K.M."/>
            <person name="Qiu Y."/>
        </authorList>
    </citation>
    <scope>NUCLEOTIDE SEQUENCE</scope>
    <source>
        <strain evidence="2">NBL</strain>
    </source>
</reference>
<dbReference type="EMBL" id="JANJYJ010000007">
    <property type="protein sequence ID" value="KAK3197981.1"/>
    <property type="molecule type" value="Genomic_DNA"/>
</dbReference>
<feature type="transmembrane region" description="Helical" evidence="1">
    <location>
        <begin position="21"/>
        <end position="45"/>
    </location>
</feature>
<organism evidence="2 3">
    <name type="scientific">Dipteronia sinensis</name>
    <dbReference type="NCBI Taxonomy" id="43782"/>
    <lineage>
        <taxon>Eukaryota</taxon>
        <taxon>Viridiplantae</taxon>
        <taxon>Streptophyta</taxon>
        <taxon>Embryophyta</taxon>
        <taxon>Tracheophyta</taxon>
        <taxon>Spermatophyta</taxon>
        <taxon>Magnoliopsida</taxon>
        <taxon>eudicotyledons</taxon>
        <taxon>Gunneridae</taxon>
        <taxon>Pentapetalae</taxon>
        <taxon>rosids</taxon>
        <taxon>malvids</taxon>
        <taxon>Sapindales</taxon>
        <taxon>Sapindaceae</taxon>
        <taxon>Hippocastanoideae</taxon>
        <taxon>Acereae</taxon>
        <taxon>Dipteronia</taxon>
    </lineage>
</organism>
<proteinExistence type="predicted"/>
<evidence type="ECO:0008006" key="4">
    <source>
        <dbReference type="Google" id="ProtNLM"/>
    </source>
</evidence>
<keyword evidence="1" id="KW-0812">Transmembrane</keyword>
<dbReference type="InterPro" id="IPR029058">
    <property type="entry name" value="AB_hydrolase_fold"/>
</dbReference>
<evidence type="ECO:0000313" key="3">
    <source>
        <dbReference type="Proteomes" id="UP001281410"/>
    </source>
</evidence>
<dbReference type="Proteomes" id="UP001281410">
    <property type="component" value="Unassembled WGS sequence"/>
</dbReference>
<keyword evidence="1" id="KW-0472">Membrane</keyword>
<evidence type="ECO:0000256" key="1">
    <source>
        <dbReference type="SAM" id="Phobius"/>
    </source>
</evidence>
<dbReference type="AlphaFoldDB" id="A0AAE0DYY8"/>
<dbReference type="Gene3D" id="3.40.50.1820">
    <property type="entry name" value="alpha/beta hydrolase"/>
    <property type="match status" value="1"/>
</dbReference>
<gene>
    <name evidence="2" type="ORF">Dsin_021396</name>
</gene>
<protein>
    <recommendedName>
        <fullName evidence="4">Alpha/beta hydrolase fold-3 domain-containing protein</fullName>
    </recommendedName>
</protein>
<evidence type="ECO:0000313" key="2">
    <source>
        <dbReference type="EMBL" id="KAK3197981.1"/>
    </source>
</evidence>
<comment type="caution">
    <text evidence="2">The sequence shown here is derived from an EMBL/GenBank/DDBJ whole genome shotgun (WGS) entry which is preliminary data.</text>
</comment>
<accession>A0AAE0DYY8</accession>
<feature type="transmembrane region" description="Helical" evidence="1">
    <location>
        <begin position="91"/>
        <end position="115"/>
    </location>
</feature>
<name>A0AAE0DYY8_9ROSI</name>